<comment type="caution">
    <text evidence="1">The sequence shown here is derived from an EMBL/GenBank/DDBJ whole genome shotgun (WGS) entry which is preliminary data.</text>
</comment>
<sequence length="206" mass="22622">MSFHGFSSDPKASSADAELVASARCPSDTVITLPRRFSKRVAHLVFAAAVGQRAVDHADFVFLITSYTSSDNACWSLPSPPFTSGARVELLEFPGKGCMNQPFVIANQSDMRTVLITGGKVIMYPAYAGADGDGLTQTRLSCRWLVSSGSHTLLYLRSLNLRAGCNADSLLTPHRRKAGNTSRENFHCAYVVIRRVHRECLERQLR</sequence>
<reference evidence="1" key="1">
    <citation type="submission" date="2020-05" db="EMBL/GenBank/DDBJ databases">
        <title>Mycena genomes resolve the evolution of fungal bioluminescence.</title>
        <authorList>
            <person name="Tsai I.J."/>
        </authorList>
    </citation>
    <scope>NUCLEOTIDE SEQUENCE</scope>
    <source>
        <strain evidence="1">160909Yilan</strain>
    </source>
</reference>
<dbReference type="AlphaFoldDB" id="A0A8H6YX98"/>
<name>A0A8H6YX98_9AGAR</name>
<gene>
    <name evidence="1" type="ORF">MSAN_00880100</name>
</gene>
<protein>
    <submittedName>
        <fullName evidence="1">Uncharacterized protein</fullName>
    </submittedName>
</protein>
<organism evidence="1 2">
    <name type="scientific">Mycena sanguinolenta</name>
    <dbReference type="NCBI Taxonomy" id="230812"/>
    <lineage>
        <taxon>Eukaryota</taxon>
        <taxon>Fungi</taxon>
        <taxon>Dikarya</taxon>
        <taxon>Basidiomycota</taxon>
        <taxon>Agaricomycotina</taxon>
        <taxon>Agaricomycetes</taxon>
        <taxon>Agaricomycetidae</taxon>
        <taxon>Agaricales</taxon>
        <taxon>Marasmiineae</taxon>
        <taxon>Mycenaceae</taxon>
        <taxon>Mycena</taxon>
    </lineage>
</organism>
<keyword evidence="2" id="KW-1185">Reference proteome</keyword>
<accession>A0A8H6YX98</accession>
<evidence type="ECO:0000313" key="2">
    <source>
        <dbReference type="Proteomes" id="UP000623467"/>
    </source>
</evidence>
<dbReference type="EMBL" id="JACAZH010000005">
    <property type="protein sequence ID" value="KAF7368138.1"/>
    <property type="molecule type" value="Genomic_DNA"/>
</dbReference>
<evidence type="ECO:0000313" key="1">
    <source>
        <dbReference type="EMBL" id="KAF7368138.1"/>
    </source>
</evidence>
<dbReference type="Proteomes" id="UP000623467">
    <property type="component" value="Unassembled WGS sequence"/>
</dbReference>
<proteinExistence type="predicted"/>